<name>A0A5B9D5H6_9ARCH</name>
<sequence>MTKNKTKKINVISLIFIIFLTGFHSNTGGMIRLESENTDSQNVLNTPETSLYPYSDMYLERSANSMWHDGDEGGYGGTSVRETLKLNDFCYVMVGLATSGQIGILEIFDYPNFHAVIPQDRATYVTSIKFRFGINTIGVSTIEGITEVYIQSYADDGDQLTSSLITSNLAIGFTHFEVEINDVASLAKINAGEYIKKMRFIFETDFNKPAGQIFMLDYLYLEYNYEYCTPPTAPKSLSVTPGDQQISLNWLTPDSDNGDAVNYYRIYRNINGGSYSLFTTTTSTSYTNIGLTGGTEYGYYITAVNDAGAGPRSDIKTTTAKSIPDKVPDLTAFGKEFTIDLEWGHALPNGDTITQYKIYRKIEGAPSYDTLATVNYPSFTYTDNTAEIATNYQYMVSAVNGIGEGPPSDPVTTSTSADPSVMWNSPDDGDRITYNNNTLSQFNFTYNFNIVDEVNLYFNGVLIEDVTSGENATTVFFAYNDTFDGDVTATLKGLYLGSEVCSESISLSFSKIELDVDNLITHDTKLIGDQLYMIFHDPSGDGSFSTFTESSTVSMGVGMEISEFTAREVIDLSVDFNLFGFEFGASENVWETVENSQGYDFRYEITELSTFSSHIESENADFIGPGKGDIYWGEGMILIYEVREHITTFFNQTVEEIPEIKYGIKRLSKIICNDENAPAEWQAQNPVYNDYTDVIWVEPGVSVDGGTPVANQFSVSSTKSRSSSTTIELDENYALKFGIGSEEINIVMTTSYYAETSLGHTIETAYTIYDDEPTDRIVMDIGIDPLFGTYIFRTSDIFSQTSEPLEAGTFDYVAPVIDTPIIDFDSDKDLLYPTVNDAPELSVVINDEGGIQTSTINYTSDGGATYHYIPLTTGADNYYYGIFPSCFRDTIVEYKVQAWDLEGNSAISAEDSYTIINSPPTCEILYPLGNEELITNPAIVWTGEDADADEISYDLYFNINNEGWLLLEENLTSNTFTWDISEYEESNVILKLVATDTAGGSGEFIMDTSFVIGEPKPGVPGYPTGIVIGCMIFGLLGLVYLRKNNIQK</sequence>
<evidence type="ECO:0000259" key="3">
    <source>
        <dbReference type="PROSITE" id="PS50853"/>
    </source>
</evidence>
<evidence type="ECO:0000313" key="4">
    <source>
        <dbReference type="EMBL" id="QEE14359.1"/>
    </source>
</evidence>
<evidence type="ECO:0000256" key="1">
    <source>
        <dbReference type="ARBA" id="ARBA00022737"/>
    </source>
</evidence>
<dbReference type="Proteomes" id="UP000321408">
    <property type="component" value="Chromosome"/>
</dbReference>
<gene>
    <name evidence="4" type="ORF">DSAG12_00172</name>
</gene>
<dbReference type="AlphaFoldDB" id="A0A5B9D5H6"/>
<dbReference type="SUPFAM" id="SSF49265">
    <property type="entry name" value="Fibronectin type III"/>
    <property type="match status" value="1"/>
</dbReference>
<dbReference type="InterPro" id="IPR036116">
    <property type="entry name" value="FN3_sf"/>
</dbReference>
<dbReference type="Gene3D" id="2.60.40.10">
    <property type="entry name" value="Immunoglobulins"/>
    <property type="match status" value="2"/>
</dbReference>
<dbReference type="SMART" id="SM00060">
    <property type="entry name" value="FN3"/>
    <property type="match status" value="2"/>
</dbReference>
<dbReference type="Pfam" id="PF00041">
    <property type="entry name" value="fn3"/>
    <property type="match status" value="2"/>
</dbReference>
<reference evidence="4 5" key="2">
    <citation type="journal article" date="2024" name="Int. J. Syst. Evol. Microbiol.">
        <title>Promethearchaeum syntrophicum gen. nov., sp. nov., an anaerobic, obligately syntrophic archaeon, the first isolate of the lineage 'Asgard' archaea, and proposal of the new archaeal phylum Promethearchaeota phyl. nov. and kingdom Promethearchaeati regn. nov.</title>
        <authorList>
            <person name="Imachi H."/>
            <person name="Nobu M.K."/>
            <person name="Kato S."/>
            <person name="Takaki Y."/>
            <person name="Miyazaki M."/>
            <person name="Miyata M."/>
            <person name="Ogawara M."/>
            <person name="Saito Y."/>
            <person name="Sakai S."/>
            <person name="Tahara Y.O."/>
            <person name="Takano Y."/>
            <person name="Tasumi E."/>
            <person name="Uematsu K."/>
            <person name="Yoshimura T."/>
            <person name="Itoh T."/>
            <person name="Ohkuma M."/>
            <person name="Takai K."/>
        </authorList>
    </citation>
    <scope>NUCLEOTIDE SEQUENCE [LARGE SCALE GENOMIC DNA]</scope>
    <source>
        <strain evidence="4 5">MK-D1</strain>
    </source>
</reference>
<keyword evidence="2" id="KW-1133">Transmembrane helix</keyword>
<dbReference type="GeneID" id="41328176"/>
<feature type="domain" description="Fibronectin type-III" evidence="3">
    <location>
        <begin position="230"/>
        <end position="323"/>
    </location>
</feature>
<keyword evidence="1" id="KW-0677">Repeat</keyword>
<reference evidence="4 5" key="1">
    <citation type="journal article" date="2020" name="Nature">
        <title>Isolation of an archaeon at the prokaryote-eukaryote interface.</title>
        <authorList>
            <person name="Imachi H."/>
            <person name="Nobu M.K."/>
            <person name="Nakahara N."/>
            <person name="Morono Y."/>
            <person name="Ogawara M."/>
            <person name="Takaki Y."/>
            <person name="Takano Y."/>
            <person name="Uematsu K."/>
            <person name="Ikuta T."/>
            <person name="Ito M."/>
            <person name="Matsui Y."/>
            <person name="Miyazaki M."/>
            <person name="Murata K."/>
            <person name="Saito Y."/>
            <person name="Sakai S."/>
            <person name="Song C."/>
            <person name="Tasumi E."/>
            <person name="Yamanaka Y."/>
            <person name="Yamaguchi T."/>
            <person name="Kamagata Y."/>
            <person name="Tamaki H."/>
            <person name="Takai K."/>
        </authorList>
    </citation>
    <scope>NUCLEOTIDE SEQUENCE [LARGE SCALE GENOMIC DNA]</scope>
    <source>
        <strain evidence="4 5">MK-D1</strain>
    </source>
</reference>
<keyword evidence="5" id="KW-1185">Reference proteome</keyword>
<dbReference type="InterPro" id="IPR013783">
    <property type="entry name" value="Ig-like_fold"/>
</dbReference>
<organism evidence="4 5">
    <name type="scientific">Promethearchaeum syntrophicum</name>
    <dbReference type="NCBI Taxonomy" id="2594042"/>
    <lineage>
        <taxon>Archaea</taxon>
        <taxon>Promethearchaeati</taxon>
        <taxon>Promethearchaeota</taxon>
        <taxon>Promethearchaeia</taxon>
        <taxon>Promethearchaeales</taxon>
        <taxon>Promethearchaeaceae</taxon>
        <taxon>Promethearchaeum</taxon>
    </lineage>
</organism>
<evidence type="ECO:0000256" key="2">
    <source>
        <dbReference type="SAM" id="Phobius"/>
    </source>
</evidence>
<feature type="domain" description="Fibronectin type-III" evidence="3">
    <location>
        <begin position="324"/>
        <end position="418"/>
    </location>
</feature>
<accession>A0A5B9D5H6</accession>
<dbReference type="EMBL" id="CP042905">
    <property type="protein sequence ID" value="QEE14359.1"/>
    <property type="molecule type" value="Genomic_DNA"/>
</dbReference>
<feature type="transmembrane region" description="Helical" evidence="2">
    <location>
        <begin position="1022"/>
        <end position="1041"/>
    </location>
</feature>
<dbReference type="RefSeq" id="WP_147661316.1">
    <property type="nucleotide sequence ID" value="NZ_CP042905.2"/>
</dbReference>
<dbReference type="PROSITE" id="PS50853">
    <property type="entry name" value="FN3"/>
    <property type="match status" value="2"/>
</dbReference>
<dbReference type="InterPro" id="IPR050964">
    <property type="entry name" value="Striated_Muscle_Regulatory"/>
</dbReference>
<keyword evidence="2" id="KW-0472">Membrane</keyword>
<protein>
    <submittedName>
        <fullName evidence="4">Fibronectin type III domain-containing protein</fullName>
    </submittedName>
</protein>
<dbReference type="InterPro" id="IPR003961">
    <property type="entry name" value="FN3_dom"/>
</dbReference>
<keyword evidence="2" id="KW-0812">Transmembrane</keyword>
<proteinExistence type="predicted"/>
<dbReference type="CDD" id="cd00063">
    <property type="entry name" value="FN3"/>
    <property type="match status" value="2"/>
</dbReference>
<dbReference type="PANTHER" id="PTHR13817:SF73">
    <property type="entry name" value="FIBRONECTIN TYPE-III DOMAIN-CONTAINING PROTEIN"/>
    <property type="match status" value="1"/>
</dbReference>
<evidence type="ECO:0000313" key="5">
    <source>
        <dbReference type="Proteomes" id="UP000321408"/>
    </source>
</evidence>
<dbReference type="PANTHER" id="PTHR13817">
    <property type="entry name" value="TITIN"/>
    <property type="match status" value="1"/>
</dbReference>
<dbReference type="KEGG" id="psyt:DSAG12_00172"/>